<dbReference type="AlphaFoldDB" id="E9Q709"/>
<evidence type="ECO:0000313" key="4">
    <source>
        <dbReference type="Proteomes" id="UP000000589"/>
    </source>
</evidence>
<dbReference type="PANTHER" id="PTHR46299">
    <property type="entry name" value="VON WILLEBRAND FACTOR A DOMAIN-CONTAINING PROTEIN 5B2-RELATED"/>
    <property type="match status" value="1"/>
</dbReference>
<reference evidence="2 4" key="1">
    <citation type="journal article" date="2009" name="PLoS Biol.">
        <title>Lineage-specific biology revealed by a finished genome assembly of the mouse.</title>
        <authorList>
            <consortium name="Mouse Genome Sequencing Consortium"/>
            <person name="Church D.M."/>
            <person name="Goodstadt L."/>
            <person name="Hillier L.W."/>
            <person name="Zody M.C."/>
            <person name="Goldstein S."/>
            <person name="She X."/>
            <person name="Bult C.J."/>
            <person name="Agarwala R."/>
            <person name="Cherry J.L."/>
            <person name="DiCuccio M."/>
            <person name="Hlavina W."/>
            <person name="Kapustin Y."/>
            <person name="Meric P."/>
            <person name="Maglott D."/>
            <person name="Birtle Z."/>
            <person name="Marques A.C."/>
            <person name="Graves T."/>
            <person name="Zhou S."/>
            <person name="Teague B."/>
            <person name="Potamousis K."/>
            <person name="Churas C."/>
            <person name="Place M."/>
            <person name="Herschleb J."/>
            <person name="Runnheim R."/>
            <person name="Forrest D."/>
            <person name="Amos-Landgraf J."/>
            <person name="Schwartz D.C."/>
            <person name="Cheng Z."/>
            <person name="Lindblad-Toh K."/>
            <person name="Eichler E.E."/>
            <person name="Ponting C.P."/>
        </authorList>
    </citation>
    <scope>NUCLEOTIDE SEQUENCE [LARGE SCALE GENOMIC DNA]</scope>
    <source>
        <strain evidence="2 4">C57BL/6J</strain>
    </source>
</reference>
<evidence type="ECO:0000313" key="3">
    <source>
        <dbReference type="MGI" id="MGI:1922968"/>
    </source>
</evidence>
<evidence type="ECO:0000313" key="2">
    <source>
        <dbReference type="Ensembl" id="ENSMUSP00000101438.4"/>
    </source>
</evidence>
<keyword evidence="4" id="KW-1185">Reference proteome</keyword>
<protein>
    <submittedName>
        <fullName evidence="2">von Willebrand factor A domain containing 5B1</fullName>
    </submittedName>
</protein>
<reference evidence="2" key="4">
    <citation type="submission" date="2025-09" db="UniProtKB">
        <authorList>
            <consortium name="Ensembl"/>
        </authorList>
    </citation>
    <scope>IDENTIFICATION</scope>
    <source>
        <strain evidence="2">C57BL/6J</strain>
    </source>
</reference>
<dbReference type="InterPro" id="IPR013694">
    <property type="entry name" value="VIT"/>
</dbReference>
<reference evidence="2 4" key="2">
    <citation type="journal article" date="2011" name="PLoS Biol.">
        <title>Modernizing reference genome assemblies.</title>
        <authorList>
            <person name="Church D.M."/>
            <person name="Schneider V.A."/>
            <person name="Graves T."/>
            <person name="Auger K."/>
            <person name="Cunningham F."/>
            <person name="Bouk N."/>
            <person name="Chen H.C."/>
            <person name="Agarwala R."/>
            <person name="McLaren W.M."/>
            <person name="Ritchie G.R."/>
            <person name="Albracht D."/>
            <person name="Kremitzki M."/>
            <person name="Rock S."/>
            <person name="Kotkiewicz H."/>
            <person name="Kremitzki C."/>
            <person name="Wollam A."/>
            <person name="Trani L."/>
            <person name="Fulton L."/>
            <person name="Fulton R."/>
            <person name="Matthews L."/>
            <person name="Whitehead S."/>
            <person name="Chow W."/>
            <person name="Torrance J."/>
            <person name="Dunn M."/>
            <person name="Harden G."/>
            <person name="Threadgold G."/>
            <person name="Wood J."/>
            <person name="Collins J."/>
            <person name="Heath P."/>
            <person name="Griffiths G."/>
            <person name="Pelan S."/>
            <person name="Grafham D."/>
            <person name="Eichler E.E."/>
            <person name="Weinstock G."/>
            <person name="Mardis E.R."/>
            <person name="Wilson R.K."/>
            <person name="Howe K."/>
            <person name="Flicek P."/>
            <person name="Hubbard T."/>
        </authorList>
    </citation>
    <scope>NUCLEOTIDE SEQUENCE [LARGE SCALE GENOMIC DNA]</scope>
    <source>
        <strain evidence="2 4">C57BL/6J</strain>
    </source>
</reference>
<feature type="domain" description="VIT" evidence="1">
    <location>
        <begin position="13"/>
        <end position="112"/>
    </location>
</feature>
<proteinExistence type="predicted"/>
<evidence type="ECO:0000259" key="1">
    <source>
        <dbReference type="PROSITE" id="PS51468"/>
    </source>
</evidence>
<sequence length="112" mass="12077">MLLLGQDSEQRSPRMPGLLNCLTGAALPLMESDVTSYVSGYALGLTASLTYGNLEAQPFQGLFVYPIDEYSTVVGFEAVIADRVVTIQLRDKAKLDRSHLDIQPATVTGDLG</sequence>
<dbReference type="MGI" id="MGI:1922968">
    <property type="gene designation" value="Vwa5b1"/>
</dbReference>
<accession>E9Q709</accession>
<gene>
    <name evidence="2 3" type="primary">Vwa5b1</name>
</gene>
<organism evidence="2 4">
    <name type="scientific">Mus musculus</name>
    <name type="common">Mouse</name>
    <dbReference type="NCBI Taxonomy" id="10090"/>
    <lineage>
        <taxon>Eukaryota</taxon>
        <taxon>Metazoa</taxon>
        <taxon>Chordata</taxon>
        <taxon>Craniata</taxon>
        <taxon>Vertebrata</taxon>
        <taxon>Euteleostomi</taxon>
        <taxon>Mammalia</taxon>
        <taxon>Eutheria</taxon>
        <taxon>Euarchontoglires</taxon>
        <taxon>Glires</taxon>
        <taxon>Rodentia</taxon>
        <taxon>Myomorpha</taxon>
        <taxon>Muroidea</taxon>
        <taxon>Muridae</taxon>
        <taxon>Murinae</taxon>
        <taxon>Mus</taxon>
        <taxon>Mus</taxon>
    </lineage>
</organism>
<dbReference type="Pfam" id="PF13757">
    <property type="entry name" value="VIT_2"/>
    <property type="match status" value="1"/>
</dbReference>
<dbReference type="Bgee" id="ENSMUSG00000028753">
    <property type="expression patterns" value="Expressed in hypothalamus and 29 other cell types or tissues"/>
</dbReference>
<dbReference type="Ensembl" id="ENSMUST00000105812.10">
    <property type="protein sequence ID" value="ENSMUSP00000101438.4"/>
    <property type="gene ID" value="ENSMUSG00000028753.13"/>
</dbReference>
<dbReference type="InterPro" id="IPR052627">
    <property type="entry name" value="VWA_domain-containing"/>
</dbReference>
<reference evidence="2" key="3">
    <citation type="submission" date="2025-08" db="UniProtKB">
        <authorList>
            <consortium name="Ensembl"/>
        </authorList>
    </citation>
    <scope>IDENTIFICATION</scope>
    <source>
        <strain evidence="2">C57BL/6J</strain>
    </source>
</reference>
<dbReference type="GeneTree" id="ENSGT00940000158938"/>
<dbReference type="Proteomes" id="UP000000589">
    <property type="component" value="Chromosome 4"/>
</dbReference>
<dbReference type="ExpressionAtlas" id="E9Q709">
    <property type="expression patterns" value="baseline and differential"/>
</dbReference>
<dbReference type="PANTHER" id="PTHR46299:SF1">
    <property type="entry name" value="VON WILLEBRAND FACTOR A DOMAIN-CONTAINING PROTEIN 5B1"/>
    <property type="match status" value="1"/>
</dbReference>
<dbReference type="HOGENOM" id="CLU_160375_1_0_1"/>
<dbReference type="VEuPathDB" id="HostDB:ENSMUSG00000028753"/>
<dbReference type="PROSITE" id="PS51468">
    <property type="entry name" value="VIT"/>
    <property type="match status" value="1"/>
</dbReference>
<name>E9Q709_MOUSE</name>
<dbReference type="Antibodypedia" id="29787">
    <property type="antibodies" value="9 antibodies from 7 providers"/>
</dbReference>
<dbReference type="AGR" id="MGI:1922968"/>